<comment type="caution">
    <text evidence="2">The sequence shown here is derived from an EMBL/GenBank/DDBJ whole genome shotgun (WGS) entry which is preliminary data.</text>
</comment>
<dbReference type="EMBL" id="JAVIJP010000066">
    <property type="protein sequence ID" value="KAL3619652.1"/>
    <property type="molecule type" value="Genomic_DNA"/>
</dbReference>
<dbReference type="CDD" id="cd06222">
    <property type="entry name" value="RNase_H_like"/>
    <property type="match status" value="1"/>
</dbReference>
<dbReference type="InterPro" id="IPR052929">
    <property type="entry name" value="RNase_H-like_EbsB-rel"/>
</dbReference>
<dbReference type="InterPro" id="IPR044730">
    <property type="entry name" value="RNase_H-like_dom_plant"/>
</dbReference>
<dbReference type="AlphaFoldDB" id="A0ABD3BSF7"/>
<sequence length="168" mass="18701">MPYSLVDSISKSSKAHWSSLAKANQSRGLLLQAWKPPPPDWIKVSVDASFADGKVVTGMVFRNHNHDSFMFAATYKEACLDPLSAECLAILNTCKELEKAKIINAIVESDSLNAISVINVDSKNKFWTAAPIFVKIKSFKSVWPSWDFRYISRNVNGAAHALAHWAFD</sequence>
<dbReference type="Proteomes" id="UP001632038">
    <property type="component" value="Unassembled WGS sequence"/>
</dbReference>
<accession>A0ABD3BSF7</accession>
<dbReference type="PANTHER" id="PTHR47074:SF11">
    <property type="entry name" value="REVERSE TRANSCRIPTASE-LIKE PROTEIN"/>
    <property type="match status" value="1"/>
</dbReference>
<evidence type="ECO:0000259" key="1">
    <source>
        <dbReference type="Pfam" id="PF13456"/>
    </source>
</evidence>
<evidence type="ECO:0000313" key="2">
    <source>
        <dbReference type="EMBL" id="KAL3619652.1"/>
    </source>
</evidence>
<name>A0ABD3BSF7_9LAMI</name>
<dbReference type="PANTHER" id="PTHR47074">
    <property type="entry name" value="BNAC02G40300D PROTEIN"/>
    <property type="match status" value="1"/>
</dbReference>
<proteinExistence type="predicted"/>
<keyword evidence="3" id="KW-1185">Reference proteome</keyword>
<feature type="domain" description="RNase H type-1" evidence="1">
    <location>
        <begin position="51"/>
        <end position="166"/>
    </location>
</feature>
<dbReference type="InterPro" id="IPR002156">
    <property type="entry name" value="RNaseH_domain"/>
</dbReference>
<protein>
    <recommendedName>
        <fullName evidence="1">RNase H type-1 domain-containing protein</fullName>
    </recommendedName>
</protein>
<gene>
    <name evidence="2" type="ORF">CASFOL_034564</name>
</gene>
<dbReference type="Pfam" id="PF13456">
    <property type="entry name" value="RVT_3"/>
    <property type="match status" value="1"/>
</dbReference>
<dbReference type="InterPro" id="IPR036397">
    <property type="entry name" value="RNaseH_sf"/>
</dbReference>
<reference evidence="3" key="1">
    <citation type="journal article" date="2024" name="IScience">
        <title>Strigolactones Initiate the Formation of Haustorium-like Structures in Castilleja.</title>
        <authorList>
            <person name="Buerger M."/>
            <person name="Peterson D."/>
            <person name="Chory J."/>
        </authorList>
    </citation>
    <scope>NUCLEOTIDE SEQUENCE [LARGE SCALE GENOMIC DNA]</scope>
</reference>
<dbReference type="Gene3D" id="3.30.420.10">
    <property type="entry name" value="Ribonuclease H-like superfamily/Ribonuclease H"/>
    <property type="match status" value="1"/>
</dbReference>
<dbReference type="InterPro" id="IPR012337">
    <property type="entry name" value="RNaseH-like_sf"/>
</dbReference>
<dbReference type="SUPFAM" id="SSF53098">
    <property type="entry name" value="Ribonuclease H-like"/>
    <property type="match status" value="1"/>
</dbReference>
<evidence type="ECO:0000313" key="3">
    <source>
        <dbReference type="Proteomes" id="UP001632038"/>
    </source>
</evidence>
<organism evidence="2 3">
    <name type="scientific">Castilleja foliolosa</name>
    <dbReference type="NCBI Taxonomy" id="1961234"/>
    <lineage>
        <taxon>Eukaryota</taxon>
        <taxon>Viridiplantae</taxon>
        <taxon>Streptophyta</taxon>
        <taxon>Embryophyta</taxon>
        <taxon>Tracheophyta</taxon>
        <taxon>Spermatophyta</taxon>
        <taxon>Magnoliopsida</taxon>
        <taxon>eudicotyledons</taxon>
        <taxon>Gunneridae</taxon>
        <taxon>Pentapetalae</taxon>
        <taxon>asterids</taxon>
        <taxon>lamiids</taxon>
        <taxon>Lamiales</taxon>
        <taxon>Orobanchaceae</taxon>
        <taxon>Pedicularideae</taxon>
        <taxon>Castillejinae</taxon>
        <taxon>Castilleja</taxon>
    </lineage>
</organism>